<organism evidence="2 3">
    <name type="scientific">Kwoniella shivajii</name>
    <dbReference type="NCBI Taxonomy" id="564305"/>
    <lineage>
        <taxon>Eukaryota</taxon>
        <taxon>Fungi</taxon>
        <taxon>Dikarya</taxon>
        <taxon>Basidiomycota</taxon>
        <taxon>Agaricomycotina</taxon>
        <taxon>Tremellomycetes</taxon>
        <taxon>Tremellales</taxon>
        <taxon>Cryptococcaceae</taxon>
        <taxon>Kwoniella</taxon>
    </lineage>
</organism>
<feature type="compositionally biased region" description="Basic and acidic residues" evidence="1">
    <location>
        <begin position="293"/>
        <end position="304"/>
    </location>
</feature>
<feature type="region of interest" description="Disordered" evidence="1">
    <location>
        <begin position="68"/>
        <end position="304"/>
    </location>
</feature>
<evidence type="ECO:0000313" key="2">
    <source>
        <dbReference type="EMBL" id="WRT63217.1"/>
    </source>
</evidence>
<evidence type="ECO:0000256" key="1">
    <source>
        <dbReference type="SAM" id="MobiDB-lite"/>
    </source>
</evidence>
<dbReference type="EMBL" id="CP141881">
    <property type="protein sequence ID" value="WRT63217.1"/>
    <property type="molecule type" value="Genomic_DNA"/>
</dbReference>
<protein>
    <recommendedName>
        <fullName evidence="4">Hypervirulence associated protein TUDOR domain-containing protein</fullName>
    </recommendedName>
</protein>
<gene>
    <name evidence="2" type="ORF">IL334_000120</name>
</gene>
<dbReference type="InterPro" id="IPR021425">
    <property type="entry name" value="DUF3072"/>
</dbReference>
<feature type="compositionally biased region" description="Low complexity" evidence="1">
    <location>
        <begin position="214"/>
        <end position="229"/>
    </location>
</feature>
<feature type="compositionally biased region" description="Basic and acidic residues" evidence="1">
    <location>
        <begin position="93"/>
        <end position="118"/>
    </location>
</feature>
<feature type="compositionally biased region" description="Pro residues" evidence="1">
    <location>
        <begin position="1"/>
        <end position="10"/>
    </location>
</feature>
<feature type="compositionally biased region" description="Basic and acidic residues" evidence="1">
    <location>
        <begin position="70"/>
        <end position="82"/>
    </location>
</feature>
<feature type="compositionally biased region" description="Basic and acidic residues" evidence="1">
    <location>
        <begin position="264"/>
        <end position="279"/>
    </location>
</feature>
<accession>A0ABZ1CN92</accession>
<proteinExistence type="predicted"/>
<dbReference type="Proteomes" id="UP001329825">
    <property type="component" value="Chromosome 1"/>
</dbReference>
<dbReference type="Pfam" id="PF11272">
    <property type="entry name" value="DUF3072"/>
    <property type="match status" value="1"/>
</dbReference>
<sequence length="304" mass="32910">MADPNSLPPLPKDHLDHPEQWATGAEPATGKQKGFIAVLENKNPGLIPEEGLDKDALGKSEASEIIDSLIKGEKVNQDHNQSDGEDTNGASEKAGKKETEPVNEEQEKPEEKVGEKRKASSTTVEDEPILSNKKNNETKQEGTDETSSSKDDEMDGKDLKDSKQTTLDGVFGKDSTSKNDEVEKEEKENGNEDRATKKPRLDDATSPVSKQDISSKQTQPPTSEPPTTSVSDDVAPATKENDTIPGSPSHLDHPENWATGDDPATEKQKGFIKVLEKQKGTGGENVDGLGKSEASEKIEELKDM</sequence>
<keyword evidence="3" id="KW-1185">Reference proteome</keyword>
<feature type="compositionally biased region" description="Basic and acidic residues" evidence="1">
    <location>
        <begin position="134"/>
        <end position="163"/>
    </location>
</feature>
<evidence type="ECO:0008006" key="4">
    <source>
        <dbReference type="Google" id="ProtNLM"/>
    </source>
</evidence>
<feature type="region of interest" description="Disordered" evidence="1">
    <location>
        <begin position="1"/>
        <end position="34"/>
    </location>
</feature>
<reference evidence="2 3" key="1">
    <citation type="submission" date="2024-01" db="EMBL/GenBank/DDBJ databases">
        <title>Comparative genomics of Cryptococcus and Kwoniella reveals pathogenesis evolution and contrasting modes of karyotype evolution via chromosome fusion or intercentromeric recombination.</title>
        <authorList>
            <person name="Coelho M.A."/>
            <person name="David-Palma M."/>
            <person name="Shea T."/>
            <person name="Bowers K."/>
            <person name="McGinley-Smith S."/>
            <person name="Mohammad A.W."/>
            <person name="Gnirke A."/>
            <person name="Yurkov A.M."/>
            <person name="Nowrousian M."/>
            <person name="Sun S."/>
            <person name="Cuomo C.A."/>
            <person name="Heitman J."/>
        </authorList>
    </citation>
    <scope>NUCLEOTIDE SEQUENCE [LARGE SCALE GENOMIC DNA]</scope>
    <source>
        <strain evidence="2">CBS 11374</strain>
    </source>
</reference>
<name>A0ABZ1CN92_9TREE</name>
<evidence type="ECO:0000313" key="3">
    <source>
        <dbReference type="Proteomes" id="UP001329825"/>
    </source>
</evidence>
<dbReference type="RefSeq" id="XP_062787957.1">
    <property type="nucleotide sequence ID" value="XM_062931906.1"/>
</dbReference>
<dbReference type="GeneID" id="87952251"/>
<feature type="compositionally biased region" description="Basic and acidic residues" evidence="1">
    <location>
        <begin position="175"/>
        <end position="203"/>
    </location>
</feature>